<name>A0A2R6XBE9_MARPO</name>
<feature type="region of interest" description="Disordered" evidence="1">
    <location>
        <begin position="1"/>
        <end position="32"/>
    </location>
</feature>
<protein>
    <submittedName>
        <fullName evidence="2">Uncharacterized protein</fullName>
    </submittedName>
</protein>
<gene>
    <name evidence="2" type="ORF">MARPO_0025s0120</name>
</gene>
<sequence length="103" mass="11262">MSANAISSALSAGRGRSGSERRTVGQQHRRPRPLFIALGAMRARGPRHHRSVPGLLLLLRSSVPASGRLTVQTSNCGVRFRGRALMTRGPRRPDVAHPRLWPP</sequence>
<evidence type="ECO:0000313" key="2">
    <source>
        <dbReference type="EMBL" id="PTQ43438.1"/>
    </source>
</evidence>
<evidence type="ECO:0000256" key="1">
    <source>
        <dbReference type="SAM" id="MobiDB-lite"/>
    </source>
</evidence>
<dbReference type="Proteomes" id="UP000244005">
    <property type="component" value="Unassembled WGS sequence"/>
</dbReference>
<accession>A0A2R6XBE9</accession>
<reference evidence="3" key="1">
    <citation type="journal article" date="2017" name="Cell">
        <title>Insights into land plant evolution garnered from the Marchantia polymorpha genome.</title>
        <authorList>
            <person name="Bowman J.L."/>
            <person name="Kohchi T."/>
            <person name="Yamato K.T."/>
            <person name="Jenkins J."/>
            <person name="Shu S."/>
            <person name="Ishizaki K."/>
            <person name="Yamaoka S."/>
            <person name="Nishihama R."/>
            <person name="Nakamura Y."/>
            <person name="Berger F."/>
            <person name="Adam C."/>
            <person name="Aki S.S."/>
            <person name="Althoff F."/>
            <person name="Araki T."/>
            <person name="Arteaga-Vazquez M.A."/>
            <person name="Balasubrmanian S."/>
            <person name="Barry K."/>
            <person name="Bauer D."/>
            <person name="Boehm C.R."/>
            <person name="Briginshaw L."/>
            <person name="Caballero-Perez J."/>
            <person name="Catarino B."/>
            <person name="Chen F."/>
            <person name="Chiyoda S."/>
            <person name="Chovatia M."/>
            <person name="Davies K.M."/>
            <person name="Delmans M."/>
            <person name="Demura T."/>
            <person name="Dierschke T."/>
            <person name="Dolan L."/>
            <person name="Dorantes-Acosta A.E."/>
            <person name="Eklund D.M."/>
            <person name="Florent S.N."/>
            <person name="Flores-Sandoval E."/>
            <person name="Fujiyama A."/>
            <person name="Fukuzawa H."/>
            <person name="Galik B."/>
            <person name="Grimanelli D."/>
            <person name="Grimwood J."/>
            <person name="Grossniklaus U."/>
            <person name="Hamada T."/>
            <person name="Haseloff J."/>
            <person name="Hetherington A.J."/>
            <person name="Higo A."/>
            <person name="Hirakawa Y."/>
            <person name="Hundley H.N."/>
            <person name="Ikeda Y."/>
            <person name="Inoue K."/>
            <person name="Inoue S.I."/>
            <person name="Ishida S."/>
            <person name="Jia Q."/>
            <person name="Kakita M."/>
            <person name="Kanazawa T."/>
            <person name="Kawai Y."/>
            <person name="Kawashima T."/>
            <person name="Kennedy M."/>
            <person name="Kinose K."/>
            <person name="Kinoshita T."/>
            <person name="Kohara Y."/>
            <person name="Koide E."/>
            <person name="Komatsu K."/>
            <person name="Kopischke S."/>
            <person name="Kubo M."/>
            <person name="Kyozuka J."/>
            <person name="Lagercrantz U."/>
            <person name="Lin S.S."/>
            <person name="Lindquist E."/>
            <person name="Lipzen A.M."/>
            <person name="Lu C.W."/>
            <person name="De Luna E."/>
            <person name="Martienssen R.A."/>
            <person name="Minamino N."/>
            <person name="Mizutani M."/>
            <person name="Mizutani M."/>
            <person name="Mochizuki N."/>
            <person name="Monte I."/>
            <person name="Mosher R."/>
            <person name="Nagasaki H."/>
            <person name="Nakagami H."/>
            <person name="Naramoto S."/>
            <person name="Nishitani K."/>
            <person name="Ohtani M."/>
            <person name="Okamoto T."/>
            <person name="Okumura M."/>
            <person name="Phillips J."/>
            <person name="Pollak B."/>
            <person name="Reinders A."/>
            <person name="Rovekamp M."/>
            <person name="Sano R."/>
            <person name="Sawa S."/>
            <person name="Schmid M.W."/>
            <person name="Shirakawa M."/>
            <person name="Solano R."/>
            <person name="Spunde A."/>
            <person name="Suetsugu N."/>
            <person name="Sugano S."/>
            <person name="Sugiyama A."/>
            <person name="Sun R."/>
            <person name="Suzuki Y."/>
            <person name="Takenaka M."/>
            <person name="Takezawa D."/>
            <person name="Tomogane H."/>
            <person name="Tsuzuki M."/>
            <person name="Ueda T."/>
            <person name="Umeda M."/>
            <person name="Ward J.M."/>
            <person name="Watanabe Y."/>
            <person name="Yazaki K."/>
            <person name="Yokoyama R."/>
            <person name="Yoshitake Y."/>
            <person name="Yotsui I."/>
            <person name="Zachgo S."/>
            <person name="Schmutz J."/>
        </authorList>
    </citation>
    <scope>NUCLEOTIDE SEQUENCE [LARGE SCALE GENOMIC DNA]</scope>
    <source>
        <strain evidence="3">Tak-1</strain>
    </source>
</reference>
<keyword evidence="3" id="KW-1185">Reference proteome</keyword>
<proteinExistence type="predicted"/>
<dbReference type="AlphaFoldDB" id="A0A2R6XBE9"/>
<organism evidence="2 3">
    <name type="scientific">Marchantia polymorpha</name>
    <name type="common">Common liverwort</name>
    <name type="synonym">Marchantia aquatica</name>
    <dbReference type="NCBI Taxonomy" id="3197"/>
    <lineage>
        <taxon>Eukaryota</taxon>
        <taxon>Viridiplantae</taxon>
        <taxon>Streptophyta</taxon>
        <taxon>Embryophyta</taxon>
        <taxon>Marchantiophyta</taxon>
        <taxon>Marchantiopsida</taxon>
        <taxon>Marchantiidae</taxon>
        <taxon>Marchantiales</taxon>
        <taxon>Marchantiaceae</taxon>
        <taxon>Marchantia</taxon>
    </lineage>
</organism>
<evidence type="ECO:0000313" key="3">
    <source>
        <dbReference type="Proteomes" id="UP000244005"/>
    </source>
</evidence>
<dbReference type="EMBL" id="KZ772697">
    <property type="protein sequence ID" value="PTQ43438.1"/>
    <property type="molecule type" value="Genomic_DNA"/>
</dbReference>
<feature type="compositionally biased region" description="Low complexity" evidence="1">
    <location>
        <begin position="1"/>
        <end position="14"/>
    </location>
</feature>